<organism evidence="6 7">
    <name type="scientific">Prauserella marina</name>
    <dbReference type="NCBI Taxonomy" id="530584"/>
    <lineage>
        <taxon>Bacteria</taxon>
        <taxon>Bacillati</taxon>
        <taxon>Actinomycetota</taxon>
        <taxon>Actinomycetes</taxon>
        <taxon>Pseudonocardiales</taxon>
        <taxon>Pseudonocardiaceae</taxon>
        <taxon>Prauserella</taxon>
    </lineage>
</organism>
<dbReference type="STRING" id="530584.SAMN05421630_104119"/>
<keyword evidence="4" id="KW-1133">Transmembrane helix</keyword>
<evidence type="ECO:0000313" key="6">
    <source>
        <dbReference type="EMBL" id="SDC84878.1"/>
    </source>
</evidence>
<keyword evidence="3" id="KW-0812">Transmembrane</keyword>
<evidence type="ECO:0000256" key="4">
    <source>
        <dbReference type="ARBA" id="ARBA00022989"/>
    </source>
</evidence>
<evidence type="ECO:0000256" key="3">
    <source>
        <dbReference type="ARBA" id="ARBA00022692"/>
    </source>
</evidence>
<keyword evidence="7" id="KW-1185">Reference proteome</keyword>
<name>A0A222VWN4_9PSEU</name>
<dbReference type="KEGG" id="pmad:BAY61_29090"/>
<keyword evidence="2" id="KW-1003">Cell membrane</keyword>
<dbReference type="GO" id="GO:0005886">
    <property type="term" value="C:plasma membrane"/>
    <property type="evidence" value="ECO:0007669"/>
    <property type="project" value="UniProtKB-SubCell"/>
</dbReference>
<evidence type="ECO:0000256" key="5">
    <source>
        <dbReference type="ARBA" id="ARBA00023136"/>
    </source>
</evidence>
<evidence type="ECO:0000256" key="1">
    <source>
        <dbReference type="ARBA" id="ARBA00004651"/>
    </source>
</evidence>
<dbReference type="AlphaFoldDB" id="A0A222VWN4"/>
<dbReference type="InterPro" id="IPR018076">
    <property type="entry name" value="T2SS_GspF_dom"/>
</dbReference>
<accession>A0A222VWN4</accession>
<dbReference type="PANTHER" id="PTHR35007">
    <property type="entry name" value="INTEGRAL MEMBRANE PROTEIN-RELATED"/>
    <property type="match status" value="1"/>
</dbReference>
<comment type="subcellular location">
    <subcellularLocation>
        <location evidence="1">Cell membrane</location>
        <topology evidence="1">Multi-pass membrane protein</topology>
    </subcellularLocation>
</comment>
<keyword evidence="5" id="KW-0472">Membrane</keyword>
<dbReference type="EMBL" id="FMZE01000004">
    <property type="protein sequence ID" value="SDC84878.1"/>
    <property type="molecule type" value="Genomic_DNA"/>
</dbReference>
<evidence type="ECO:0000313" key="7">
    <source>
        <dbReference type="Proteomes" id="UP000199494"/>
    </source>
</evidence>
<dbReference type="PANTHER" id="PTHR35007:SF4">
    <property type="entry name" value="CONSERVED TRANSMEMBRANE PROTEIN-RELATED"/>
    <property type="match status" value="1"/>
</dbReference>
<dbReference type="Pfam" id="PF00482">
    <property type="entry name" value="T2SSF"/>
    <property type="match status" value="1"/>
</dbReference>
<protein>
    <submittedName>
        <fullName evidence="6">Tight adherence protein B</fullName>
    </submittedName>
</protein>
<dbReference type="RefSeq" id="WP_170140167.1">
    <property type="nucleotide sequence ID" value="NZ_CP016353.1"/>
</dbReference>
<proteinExistence type="predicted"/>
<evidence type="ECO:0000256" key="2">
    <source>
        <dbReference type="ARBA" id="ARBA00022475"/>
    </source>
</evidence>
<dbReference type="Proteomes" id="UP000199494">
    <property type="component" value="Unassembled WGS sequence"/>
</dbReference>
<gene>
    <name evidence="6" type="ORF">SAMN05421630_104119</name>
</gene>
<reference evidence="6 7" key="1">
    <citation type="submission" date="2016-10" db="EMBL/GenBank/DDBJ databases">
        <authorList>
            <person name="de Groot N.N."/>
        </authorList>
    </citation>
    <scope>NUCLEOTIDE SEQUENCE [LARGE SCALE GENOMIC DNA]</scope>
    <source>
        <strain evidence="6 7">CGMCC 4.5506</strain>
    </source>
</reference>
<sequence length="273" mass="27681">MLTSALALAASALLCWPSRGPAARLMRAVGRQGRSGAARAWLIHSRRKLALAAAGGAGVLVAVTAGVLPCVALVLLGLAGYRQWSGGRDIERRIRSATEVATCVRAVVGDLNAGAHPATAVERAAEDAKPELAGRLRTIAATSRLGGDPTTAADSAGSGPGGDAIVRLTRSWGLARQHGLPLAGVLEAVRREVDVSVRIAGQLRARMAGPRASAAILAALPVLGIALGEVMGAAPMAVLFTTTAGQFLLVAGSALVLCGVFWSAALTGRSVLR</sequence>